<keyword evidence="3 6" id="KW-0808">Transferase</keyword>
<dbReference type="EC" id="2.3.1.39" evidence="1 6"/>
<dbReference type="SUPFAM" id="SSF55048">
    <property type="entry name" value="Probable ACP-binding domain of malonyl-CoA ACP transacylase"/>
    <property type="match status" value="1"/>
</dbReference>
<dbReference type="AlphaFoldDB" id="A0AAU8GX11"/>
<comment type="catalytic activity">
    <reaction evidence="5 6">
        <text>holo-[ACP] + malonyl-CoA = malonyl-[ACP] + CoA</text>
        <dbReference type="Rhea" id="RHEA:41792"/>
        <dbReference type="Rhea" id="RHEA-COMP:9623"/>
        <dbReference type="Rhea" id="RHEA-COMP:9685"/>
        <dbReference type="ChEBI" id="CHEBI:57287"/>
        <dbReference type="ChEBI" id="CHEBI:57384"/>
        <dbReference type="ChEBI" id="CHEBI:64479"/>
        <dbReference type="ChEBI" id="CHEBI:78449"/>
        <dbReference type="EC" id="2.3.1.39"/>
    </reaction>
</comment>
<evidence type="ECO:0000256" key="5">
    <source>
        <dbReference type="ARBA" id="ARBA00048462"/>
    </source>
</evidence>
<evidence type="ECO:0000256" key="4">
    <source>
        <dbReference type="ARBA" id="ARBA00023315"/>
    </source>
</evidence>
<feature type="active site" evidence="7">
    <location>
        <position position="86"/>
    </location>
</feature>
<evidence type="ECO:0000256" key="6">
    <source>
        <dbReference type="PIRNR" id="PIRNR000446"/>
    </source>
</evidence>
<evidence type="ECO:0000256" key="2">
    <source>
        <dbReference type="ARBA" id="ARBA00018953"/>
    </source>
</evidence>
<proteinExistence type="inferred from homology"/>
<dbReference type="InterPro" id="IPR004410">
    <property type="entry name" value="Malonyl_CoA-ACP_transAc_FabD"/>
</dbReference>
<accession>A0AAU8GX11</accession>
<dbReference type="KEGG" id="taut:V4D30_05750"/>
<dbReference type="EMBL" id="CP144373">
    <property type="protein sequence ID" value="XCH45836.1"/>
    <property type="molecule type" value="Genomic_DNA"/>
</dbReference>
<dbReference type="GO" id="GO:0006633">
    <property type="term" value="P:fatty acid biosynthetic process"/>
    <property type="evidence" value="ECO:0007669"/>
    <property type="project" value="TreeGrafter"/>
</dbReference>
<comment type="similarity">
    <text evidence="6">Belongs to the fabD family.</text>
</comment>
<evidence type="ECO:0000313" key="9">
    <source>
        <dbReference type="EMBL" id="XCH45836.1"/>
    </source>
</evidence>
<feature type="active site" evidence="7">
    <location>
        <position position="194"/>
    </location>
</feature>
<dbReference type="InterPro" id="IPR014043">
    <property type="entry name" value="Acyl_transferase_dom"/>
</dbReference>
<organism evidence="9">
    <name type="scientific">Thermodesulfovibrio autotrophicus</name>
    <dbReference type="NCBI Taxonomy" id="3118333"/>
    <lineage>
        <taxon>Bacteria</taxon>
        <taxon>Pseudomonadati</taxon>
        <taxon>Nitrospirota</taxon>
        <taxon>Thermodesulfovibrionia</taxon>
        <taxon>Thermodesulfovibrionales</taxon>
        <taxon>Thermodesulfovibrionaceae</taxon>
        <taxon>Thermodesulfovibrio</taxon>
    </lineage>
</organism>
<evidence type="ECO:0000256" key="7">
    <source>
        <dbReference type="PIRSR" id="PIRSR000446-1"/>
    </source>
</evidence>
<protein>
    <recommendedName>
        <fullName evidence="2 6">Malonyl CoA-acyl carrier protein transacylase</fullName>
        <ecNumber evidence="1 6">2.3.1.39</ecNumber>
    </recommendedName>
</protein>
<dbReference type="RefSeq" id="WP_353683378.1">
    <property type="nucleotide sequence ID" value="NZ_CP144373.1"/>
</dbReference>
<dbReference type="Pfam" id="PF00698">
    <property type="entry name" value="Acyl_transf_1"/>
    <property type="match status" value="1"/>
</dbReference>
<dbReference type="InterPro" id="IPR024925">
    <property type="entry name" value="Malonyl_CoA-ACP_transAc"/>
</dbReference>
<dbReference type="NCBIfam" id="TIGR00128">
    <property type="entry name" value="fabD"/>
    <property type="match status" value="1"/>
</dbReference>
<dbReference type="PANTHER" id="PTHR42681">
    <property type="entry name" value="MALONYL-COA-ACYL CARRIER PROTEIN TRANSACYLASE, MITOCHONDRIAL"/>
    <property type="match status" value="1"/>
</dbReference>
<evidence type="ECO:0000259" key="8">
    <source>
        <dbReference type="SMART" id="SM00827"/>
    </source>
</evidence>
<dbReference type="GO" id="GO:0004314">
    <property type="term" value="F:[acyl-carrier-protein] S-malonyltransferase activity"/>
    <property type="evidence" value="ECO:0007669"/>
    <property type="project" value="UniProtKB-EC"/>
</dbReference>
<keyword evidence="4 6" id="KW-0012">Acyltransferase</keyword>
<evidence type="ECO:0000256" key="3">
    <source>
        <dbReference type="ARBA" id="ARBA00022679"/>
    </source>
</evidence>
<dbReference type="Gene3D" id="3.30.70.250">
    <property type="entry name" value="Malonyl-CoA ACP transacylase, ACP-binding"/>
    <property type="match status" value="1"/>
</dbReference>
<reference evidence="9" key="1">
    <citation type="submission" date="2024-01" db="EMBL/GenBank/DDBJ databases">
        <title>The first autotrophic representatives of the genus Thermodesulfovibrio.</title>
        <authorList>
            <person name="Maltseva A.I."/>
            <person name="Elcheninov A.G."/>
            <person name="Kublanov I.V."/>
            <person name="Lebedinsky A.V."/>
            <person name="Frolov E.N."/>
        </authorList>
    </citation>
    <scope>NUCLEOTIDE SEQUENCE</scope>
    <source>
        <strain evidence="9">3907-1M</strain>
    </source>
</reference>
<dbReference type="InterPro" id="IPR016036">
    <property type="entry name" value="Malonyl_transacylase_ACP-bd"/>
</dbReference>
<gene>
    <name evidence="9" type="primary">fabD</name>
    <name evidence="9" type="ORF">V4D30_05750</name>
</gene>
<dbReference type="SUPFAM" id="SSF52151">
    <property type="entry name" value="FabD/lysophospholipase-like"/>
    <property type="match status" value="1"/>
</dbReference>
<dbReference type="PANTHER" id="PTHR42681:SF1">
    <property type="entry name" value="MALONYL-COA-ACYL CARRIER PROTEIN TRANSACYLASE, MITOCHONDRIAL"/>
    <property type="match status" value="1"/>
</dbReference>
<dbReference type="InterPro" id="IPR001227">
    <property type="entry name" value="Ac_transferase_dom_sf"/>
</dbReference>
<dbReference type="InterPro" id="IPR050858">
    <property type="entry name" value="Mal-CoA-ACP_Trans/PKS_FabD"/>
</dbReference>
<dbReference type="SMART" id="SM00827">
    <property type="entry name" value="PKS_AT"/>
    <property type="match status" value="1"/>
</dbReference>
<dbReference type="Gene3D" id="3.40.366.10">
    <property type="entry name" value="Malonyl-Coenzyme A Acyl Carrier Protein, domain 2"/>
    <property type="match status" value="1"/>
</dbReference>
<dbReference type="PIRSF" id="PIRSF000446">
    <property type="entry name" value="Mct"/>
    <property type="match status" value="1"/>
</dbReference>
<dbReference type="FunFam" id="3.30.70.250:FF:000001">
    <property type="entry name" value="Malonyl CoA-acyl carrier protein transacylase"/>
    <property type="match status" value="1"/>
</dbReference>
<name>A0AAU8GX11_9BACT</name>
<evidence type="ECO:0000256" key="1">
    <source>
        <dbReference type="ARBA" id="ARBA00013258"/>
    </source>
</evidence>
<dbReference type="GO" id="GO:0005829">
    <property type="term" value="C:cytosol"/>
    <property type="evidence" value="ECO:0007669"/>
    <property type="project" value="TreeGrafter"/>
</dbReference>
<dbReference type="InterPro" id="IPR016035">
    <property type="entry name" value="Acyl_Trfase/lysoPLipase"/>
</dbReference>
<feature type="domain" description="Malonyl-CoA:ACP transacylase (MAT)" evidence="8">
    <location>
        <begin position="5"/>
        <end position="303"/>
    </location>
</feature>
<sequence length="305" mass="33209">MIAFVFPGQGSQYVGMGKDLSETAKDLFEIASDVLGFDLAKLCFDGPDSDLNKTENTQPAILTVSYALLREVLASGISPVFVAGHSLGEYTAAVCGGVFSFEDAVKITRKRGELMQKAQPEGKGAMAAVLGLDAITLKQICESITDFYVDLANLNCPGQIVISGEAEAVKKASELAKQKGAKKVVPLQVSIPSHCMLMREVAQEFEKYLQNFNFKNSKFPIVSNVDAEAVQDAEAILNALIKQLYSPVRWQDCVKYMISKAVDTFIEIGPGKVLSGLIKRIDPSVKVYNIENLNDLTSIKKEELK</sequence>